<sequence>LARLGCCLVNYPEETLMPGETRPTLNRSKGIHDLTFRHRDNLVNALKTGTLTIRAITSDVARARLITSKDPIIIGEAPSHRSIHSRGRRMFADGDIDRKGPRRLPSPPATPSTHSATPSTHPATPATAPPHSATPATRRRVQVFVEIS</sequence>
<protein>
    <submittedName>
        <fullName evidence="2">Uncharacterized protein</fullName>
    </submittedName>
</protein>
<comment type="caution">
    <text evidence="2">The sequence shown here is derived from an EMBL/GenBank/DDBJ whole genome shotgun (WGS) entry which is preliminary data.</text>
</comment>
<feature type="region of interest" description="Disordered" evidence="1">
    <location>
        <begin position="77"/>
        <end position="137"/>
    </location>
</feature>
<reference evidence="2" key="1">
    <citation type="journal article" date="2020" name="New Phytol.">
        <title>Comparative genomics reveals dynamic genome evolution in host specialist ectomycorrhizal fungi.</title>
        <authorList>
            <person name="Lofgren L.A."/>
            <person name="Nguyen N.H."/>
            <person name="Vilgalys R."/>
            <person name="Ruytinx J."/>
            <person name="Liao H.L."/>
            <person name="Branco S."/>
            <person name="Kuo A."/>
            <person name="LaButti K."/>
            <person name="Lipzen A."/>
            <person name="Andreopoulos W."/>
            <person name="Pangilinan J."/>
            <person name="Riley R."/>
            <person name="Hundley H."/>
            <person name="Na H."/>
            <person name="Barry K."/>
            <person name="Grigoriev I.V."/>
            <person name="Stajich J.E."/>
            <person name="Kennedy P.G."/>
        </authorList>
    </citation>
    <scope>NUCLEOTIDE SEQUENCE</scope>
    <source>
        <strain evidence="2">FC203</strain>
    </source>
</reference>
<feature type="non-terminal residue" evidence="2">
    <location>
        <position position="148"/>
    </location>
</feature>
<name>A0AAD4E129_9AGAM</name>
<keyword evidence="3" id="KW-1185">Reference proteome</keyword>
<evidence type="ECO:0000313" key="2">
    <source>
        <dbReference type="EMBL" id="KAG1897301.1"/>
    </source>
</evidence>
<evidence type="ECO:0000313" key="3">
    <source>
        <dbReference type="Proteomes" id="UP001195769"/>
    </source>
</evidence>
<feature type="compositionally biased region" description="Basic and acidic residues" evidence="1">
    <location>
        <begin position="90"/>
        <end position="99"/>
    </location>
</feature>
<dbReference type="RefSeq" id="XP_041222877.1">
    <property type="nucleotide sequence ID" value="XM_041373944.1"/>
</dbReference>
<dbReference type="EMBL" id="JABBWK010000047">
    <property type="protein sequence ID" value="KAG1897301.1"/>
    <property type="molecule type" value="Genomic_DNA"/>
</dbReference>
<evidence type="ECO:0000256" key="1">
    <source>
        <dbReference type="SAM" id="MobiDB-lite"/>
    </source>
</evidence>
<dbReference type="AlphaFoldDB" id="A0AAD4E129"/>
<proteinExistence type="predicted"/>
<feature type="compositionally biased region" description="Low complexity" evidence="1">
    <location>
        <begin position="111"/>
        <end position="136"/>
    </location>
</feature>
<accession>A0AAD4E129</accession>
<dbReference type="GeneID" id="64668242"/>
<gene>
    <name evidence="2" type="ORF">F5891DRAFT_930541</name>
</gene>
<dbReference type="Proteomes" id="UP001195769">
    <property type="component" value="Unassembled WGS sequence"/>
</dbReference>
<feature type="non-terminal residue" evidence="2">
    <location>
        <position position="1"/>
    </location>
</feature>
<organism evidence="2 3">
    <name type="scientific">Suillus fuscotomentosus</name>
    <dbReference type="NCBI Taxonomy" id="1912939"/>
    <lineage>
        <taxon>Eukaryota</taxon>
        <taxon>Fungi</taxon>
        <taxon>Dikarya</taxon>
        <taxon>Basidiomycota</taxon>
        <taxon>Agaricomycotina</taxon>
        <taxon>Agaricomycetes</taxon>
        <taxon>Agaricomycetidae</taxon>
        <taxon>Boletales</taxon>
        <taxon>Suillineae</taxon>
        <taxon>Suillaceae</taxon>
        <taxon>Suillus</taxon>
    </lineage>
</organism>